<dbReference type="Proteomes" id="UP000182379">
    <property type="component" value="Unassembled WGS sequence"/>
</dbReference>
<dbReference type="Pfam" id="PF18179">
    <property type="entry name" value="SUa-2TM"/>
    <property type="match status" value="1"/>
</dbReference>
<dbReference type="InterPro" id="IPR041502">
    <property type="entry name" value="SUa-2TM"/>
</dbReference>
<reference evidence="3 4" key="1">
    <citation type="submission" date="2016-10" db="EMBL/GenBank/DDBJ databases">
        <authorList>
            <person name="Varghese N."/>
            <person name="Submissions S."/>
        </authorList>
    </citation>
    <scope>NUCLEOTIDE SEQUENCE [LARGE SCALE GENOMIC DNA]</scope>
    <source>
        <strain evidence="3 4">WCC6</strain>
    </source>
</reference>
<evidence type="ECO:0000256" key="1">
    <source>
        <dbReference type="SAM" id="Phobius"/>
    </source>
</evidence>
<protein>
    <recommendedName>
        <fullName evidence="2">SMODS/Ubiquitin system-associated 2TM effector domain-containing protein</fullName>
    </recommendedName>
</protein>
<keyword evidence="1" id="KW-0812">Transmembrane</keyword>
<dbReference type="EMBL" id="FNOP01000016">
    <property type="protein sequence ID" value="SDX20591.1"/>
    <property type="molecule type" value="Genomic_DNA"/>
</dbReference>
<name>A0A1H2ZTG0_ACIFE</name>
<feature type="transmembrane region" description="Helical" evidence="1">
    <location>
        <begin position="68"/>
        <end position="85"/>
    </location>
</feature>
<feature type="transmembrane region" description="Helical" evidence="1">
    <location>
        <begin position="20"/>
        <end position="42"/>
    </location>
</feature>
<organism evidence="3 4">
    <name type="scientific">Acidaminococcus fermentans</name>
    <dbReference type="NCBI Taxonomy" id="905"/>
    <lineage>
        <taxon>Bacteria</taxon>
        <taxon>Bacillati</taxon>
        <taxon>Bacillota</taxon>
        <taxon>Negativicutes</taxon>
        <taxon>Acidaminococcales</taxon>
        <taxon>Acidaminococcaceae</taxon>
        <taxon>Acidaminococcus</taxon>
    </lineage>
</organism>
<gene>
    <name evidence="3" type="ORF">SAMN05216495_11636</name>
</gene>
<evidence type="ECO:0000259" key="2">
    <source>
        <dbReference type="Pfam" id="PF18179"/>
    </source>
</evidence>
<evidence type="ECO:0000313" key="3">
    <source>
        <dbReference type="EMBL" id="SDX20591.1"/>
    </source>
</evidence>
<evidence type="ECO:0000313" key="4">
    <source>
        <dbReference type="Proteomes" id="UP000182379"/>
    </source>
</evidence>
<dbReference type="RefSeq" id="WP_074707755.1">
    <property type="nucleotide sequence ID" value="NZ_FNOP01000016.1"/>
</dbReference>
<proteinExistence type="predicted"/>
<keyword evidence="1" id="KW-1133">Transmembrane helix</keyword>
<comment type="caution">
    <text evidence="3">The sequence shown here is derived from an EMBL/GenBank/DDBJ whole genome shotgun (WGS) entry which is preliminary data.</text>
</comment>
<feature type="domain" description="SMODS/Ubiquitin system-associated 2TM effector" evidence="2">
    <location>
        <begin position="12"/>
        <end position="281"/>
    </location>
</feature>
<keyword evidence="1" id="KW-0472">Membrane</keyword>
<sequence>MIKKLAYALKDWHQLYIQMFDLIAILILGIYMFFHNPIIWLINLLQPYKEQLTDNILILFIIASQSEYTPYLSAVFYVIFFWYVMNKIRIRNKTYILNGANGTSHRHIHSYPEYWLAYHLLGVQQCQLTYVPIPMQFKIILLLPFSQYLYKDGVQDINKENWSLVVIKRIGEMNDDNNEMNLVLSDTYPIDLEKQLPKAAERKTLSISRFSNDFTRVHSRKFVASVLNEVKRLPPTVKVLHVYATLNPWNTYEIVTEVFKTGGRDNLDRLYVYDQSSEDGHPFTEAEQISLR</sequence>
<dbReference type="AlphaFoldDB" id="A0A1H2ZTG0"/>
<accession>A0A1H2ZTG0</accession>